<dbReference type="STRING" id="391595.RLO149_c024250"/>
<dbReference type="PANTHER" id="PTHR47529:SF1">
    <property type="entry name" value="PERIPLASMIC CHAPERONE PPID"/>
    <property type="match status" value="1"/>
</dbReference>
<sequence>MIKGFSLSKTAIWILMGLLILGLAGFGATNLSGNIRTIGTAGDKPIPVDDYFRQLQQEIRAVEQQTREVLPFQQAQQMGLDRAVLQRLVATRSLDHETSELGLSIGDEELRTRILQISAFQGINGEFDREGYRFALEQTGLSEAEFETQLREEVARTIVQGAVLGGIAMPETYVDTLVSYIGEQRSFTWSLLDASDLATPLGAPDDAILRAHYDDNIDVFTLPETKQITYAWLTPDMLLDSVEVDEEALREAYAEQSAEFNQPERRLVERLAFLDTQSAQQAADALTAGDSFDDLVRGRGLALEDIDLGDVSEAELGAAGAGVFAADVGAVVGPFPSTLGPALFRVNAVLAAQETPFEEAIDVLRPQLAADRASRLVAAQAESFDDLLAGGATLEDLASETDMVVAQIDWTAGSTEEIAAYPTFRQAAASVGPRDFPEIASLDDGGLFALRLDTVLPPRPAPFDEIREEIIAHWEAAETAKRLAEQVAGQVGLLENGSSFADLGLDAIVEENLIRSGFVPRTPPGFLEEVFDMEVGKAQVIESDAAVILVRLDAIAPPAADGDAAALRAQLEQQASQQLARDVFEVFANDVVLRADPQINQQALQAVHVNFP</sequence>
<evidence type="ECO:0000256" key="2">
    <source>
        <dbReference type="ARBA" id="ARBA00022475"/>
    </source>
</evidence>
<dbReference type="eggNOG" id="COG0760">
    <property type="taxonomic scope" value="Bacteria"/>
</dbReference>
<keyword evidence="6" id="KW-0143">Chaperone</keyword>
<dbReference type="OrthoDB" id="9768393at2"/>
<dbReference type="AlphaFoldDB" id="F7ZC07"/>
<keyword evidence="10" id="KW-1185">Reference proteome</keyword>
<evidence type="ECO:0000256" key="5">
    <source>
        <dbReference type="ARBA" id="ARBA00023136"/>
    </source>
</evidence>
<proteinExistence type="inferred from homology"/>
<dbReference type="PANTHER" id="PTHR47529">
    <property type="entry name" value="PEPTIDYL-PROLYL CIS-TRANS ISOMERASE D"/>
    <property type="match status" value="1"/>
</dbReference>
<organism evidence="9 10">
    <name type="scientific">Roseobacter litoralis (strain ATCC 49566 / DSM 6996 / JCM 21268 / NBRC 15278 / OCh 149)</name>
    <dbReference type="NCBI Taxonomy" id="391595"/>
    <lineage>
        <taxon>Bacteria</taxon>
        <taxon>Pseudomonadati</taxon>
        <taxon>Pseudomonadota</taxon>
        <taxon>Alphaproteobacteria</taxon>
        <taxon>Rhodobacterales</taxon>
        <taxon>Roseobacteraceae</taxon>
        <taxon>Roseobacter</taxon>
    </lineage>
</organism>
<keyword evidence="4" id="KW-1133">Transmembrane helix</keyword>
<dbReference type="InterPro" id="IPR000297">
    <property type="entry name" value="PPIase_PpiC"/>
</dbReference>
<name>F7ZC07_ROSLO</name>
<dbReference type="EMBL" id="CP002623">
    <property type="protein sequence ID" value="AEI94393.1"/>
    <property type="molecule type" value="Genomic_DNA"/>
</dbReference>
<evidence type="ECO:0000313" key="10">
    <source>
        <dbReference type="Proteomes" id="UP000001353"/>
    </source>
</evidence>
<dbReference type="GO" id="GO:0005886">
    <property type="term" value="C:plasma membrane"/>
    <property type="evidence" value="ECO:0007669"/>
    <property type="project" value="UniProtKB-SubCell"/>
</dbReference>
<feature type="domain" description="PpiC" evidence="8">
    <location>
        <begin position="244"/>
        <end position="360"/>
    </location>
</feature>
<dbReference type="RefSeq" id="WP_013962316.1">
    <property type="nucleotide sequence ID" value="NC_015730.1"/>
</dbReference>
<dbReference type="KEGG" id="rli:RLO149_c024250"/>
<dbReference type="Pfam" id="PF13624">
    <property type="entry name" value="SurA_N_3"/>
    <property type="match status" value="1"/>
</dbReference>
<evidence type="ECO:0000313" key="9">
    <source>
        <dbReference type="EMBL" id="AEI94393.1"/>
    </source>
</evidence>
<dbReference type="Gene3D" id="1.10.4030.10">
    <property type="entry name" value="Porin chaperone SurA, peptide-binding domain"/>
    <property type="match status" value="1"/>
</dbReference>
<evidence type="ECO:0000259" key="8">
    <source>
        <dbReference type="Pfam" id="PF13145"/>
    </source>
</evidence>
<evidence type="ECO:0000256" key="7">
    <source>
        <dbReference type="ARBA" id="ARBA00038408"/>
    </source>
</evidence>
<dbReference type="SUPFAM" id="SSF109998">
    <property type="entry name" value="Triger factor/SurA peptide-binding domain-like"/>
    <property type="match status" value="1"/>
</dbReference>
<protein>
    <recommendedName>
        <fullName evidence="8">PpiC domain-containing protein</fullName>
    </recommendedName>
</protein>
<keyword evidence="3" id="KW-0812">Transmembrane</keyword>
<comment type="subcellular location">
    <subcellularLocation>
        <location evidence="1">Cell membrane</location>
        <topology evidence="1">Single-pass type II membrane protein</topology>
    </subcellularLocation>
</comment>
<evidence type="ECO:0000256" key="6">
    <source>
        <dbReference type="ARBA" id="ARBA00023186"/>
    </source>
</evidence>
<keyword evidence="5" id="KW-0472">Membrane</keyword>
<dbReference type="InterPro" id="IPR052029">
    <property type="entry name" value="PpiD_chaperone"/>
</dbReference>
<dbReference type="Proteomes" id="UP000001353">
    <property type="component" value="Chromosome"/>
</dbReference>
<dbReference type="InterPro" id="IPR027304">
    <property type="entry name" value="Trigger_fact/SurA_dom_sf"/>
</dbReference>
<dbReference type="Pfam" id="PF13145">
    <property type="entry name" value="Rotamase_2"/>
    <property type="match status" value="1"/>
</dbReference>
<evidence type="ECO:0000256" key="3">
    <source>
        <dbReference type="ARBA" id="ARBA00022692"/>
    </source>
</evidence>
<accession>F7ZC07</accession>
<keyword evidence="2" id="KW-1003">Cell membrane</keyword>
<evidence type="ECO:0000256" key="4">
    <source>
        <dbReference type="ARBA" id="ARBA00022989"/>
    </source>
</evidence>
<dbReference type="HOGENOM" id="CLU_023843_2_1_5"/>
<reference evidence="9 10" key="1">
    <citation type="journal article" date="2011" name="BMC Genomics">
        <title>Comparative genome analysis and genome-guided physiological analysis of Roseobacter litoralis.</title>
        <authorList>
            <person name="Kalhoefer D."/>
            <person name="Thole S."/>
            <person name="Voget S."/>
            <person name="Lehmann R."/>
            <person name="Liesegang H."/>
            <person name="Wollher A."/>
            <person name="Daniel R."/>
            <person name="Simon M."/>
            <person name="Brinkhoff T."/>
        </authorList>
    </citation>
    <scope>NUCLEOTIDE SEQUENCE [LARGE SCALE GENOMIC DNA]</scope>
    <source>
        <strain evidence="10">ATCC 49566 / DSM 6996 / JCM 21268 / NBRC 15278 / OCh 149</strain>
    </source>
</reference>
<dbReference type="GO" id="GO:0003755">
    <property type="term" value="F:peptidyl-prolyl cis-trans isomerase activity"/>
    <property type="evidence" value="ECO:0007669"/>
    <property type="project" value="InterPro"/>
</dbReference>
<gene>
    <name evidence="9" type="ordered locus">RLO149_c024250</name>
</gene>
<evidence type="ECO:0000256" key="1">
    <source>
        <dbReference type="ARBA" id="ARBA00004401"/>
    </source>
</evidence>
<comment type="similarity">
    <text evidence="7">Belongs to the PpiD chaperone family.</text>
</comment>